<dbReference type="PANTHER" id="PTHR43135">
    <property type="entry name" value="ALPHA-D-RIBOSE 1-METHYLPHOSPHONATE 5-TRIPHOSPHATE DIPHOSPHATASE"/>
    <property type="match status" value="1"/>
</dbReference>
<dbReference type="RefSeq" id="XP_007681033.1">
    <property type="nucleotide sequence ID" value="XM_007682843.1"/>
</dbReference>
<dbReference type="GO" id="GO:0016810">
    <property type="term" value="F:hydrolase activity, acting on carbon-nitrogen (but not peptide) bonds"/>
    <property type="evidence" value="ECO:0007669"/>
    <property type="project" value="InterPro"/>
</dbReference>
<dbReference type="InterPro" id="IPR011059">
    <property type="entry name" value="Metal-dep_hydrolase_composite"/>
</dbReference>
<name>M2M4X9_BAUPA</name>
<proteinExistence type="predicted"/>
<dbReference type="Gene3D" id="3.20.20.140">
    <property type="entry name" value="Metal-dependent hydrolases"/>
    <property type="match status" value="1"/>
</dbReference>
<evidence type="ECO:0000259" key="1">
    <source>
        <dbReference type="Pfam" id="PF01979"/>
    </source>
</evidence>
<dbReference type="KEGG" id="bcom:BAUCODRAFT_79149"/>
<dbReference type="PANTHER" id="PTHR43135:SF3">
    <property type="entry name" value="ALPHA-D-RIBOSE 1-METHYLPHOSPHONATE 5-TRIPHOSPHATE DIPHOSPHATASE"/>
    <property type="match status" value="1"/>
</dbReference>
<dbReference type="eggNOG" id="ENOG502QRDE">
    <property type="taxonomic scope" value="Eukaryota"/>
</dbReference>
<dbReference type="InterPro" id="IPR006680">
    <property type="entry name" value="Amidohydro-rel"/>
</dbReference>
<protein>
    <recommendedName>
        <fullName evidence="1">Amidohydrolase-related domain-containing protein</fullName>
    </recommendedName>
</protein>
<dbReference type="AlphaFoldDB" id="M2M4X9"/>
<dbReference type="InterPro" id="IPR057744">
    <property type="entry name" value="OTAase-like"/>
</dbReference>
<dbReference type="InterPro" id="IPR032466">
    <property type="entry name" value="Metal_Hydrolase"/>
</dbReference>
<accession>M2M4X9</accession>
<feature type="domain" description="Amidohydrolase-related" evidence="1">
    <location>
        <begin position="80"/>
        <end position="441"/>
    </location>
</feature>
<dbReference type="Pfam" id="PF01979">
    <property type="entry name" value="Amidohydro_1"/>
    <property type="match status" value="1"/>
</dbReference>
<evidence type="ECO:0000313" key="2">
    <source>
        <dbReference type="EMBL" id="EMC91666.1"/>
    </source>
</evidence>
<dbReference type="OMA" id="CRTIEHG"/>
<dbReference type="SUPFAM" id="SSF51556">
    <property type="entry name" value="Metallo-dependent hydrolases"/>
    <property type="match status" value="1"/>
</dbReference>
<dbReference type="GeneID" id="19117241"/>
<dbReference type="STRING" id="717646.M2M4X9"/>
<gene>
    <name evidence="2" type="ORF">BAUCODRAFT_79149</name>
</gene>
<dbReference type="HOGENOM" id="CLU_023620_2_1_1"/>
<keyword evidence="3" id="KW-1185">Reference proteome</keyword>
<dbReference type="SMR" id="M2M4X9"/>
<dbReference type="SUPFAM" id="SSF51338">
    <property type="entry name" value="Composite domain of metallo-dependent hydrolases"/>
    <property type="match status" value="2"/>
</dbReference>
<reference evidence="2 3" key="1">
    <citation type="journal article" date="2012" name="PLoS Pathog.">
        <title>Diverse lifestyles and strategies of plant pathogenesis encoded in the genomes of eighteen Dothideomycetes fungi.</title>
        <authorList>
            <person name="Ohm R.A."/>
            <person name="Feau N."/>
            <person name="Henrissat B."/>
            <person name="Schoch C.L."/>
            <person name="Horwitz B.A."/>
            <person name="Barry K.W."/>
            <person name="Condon B.J."/>
            <person name="Copeland A.C."/>
            <person name="Dhillon B."/>
            <person name="Glaser F."/>
            <person name="Hesse C.N."/>
            <person name="Kosti I."/>
            <person name="LaButti K."/>
            <person name="Lindquist E.A."/>
            <person name="Lucas S."/>
            <person name="Salamov A.A."/>
            <person name="Bradshaw R.E."/>
            <person name="Ciuffetti L."/>
            <person name="Hamelin R.C."/>
            <person name="Kema G.H.J."/>
            <person name="Lawrence C."/>
            <person name="Scott J.A."/>
            <person name="Spatafora J.W."/>
            <person name="Turgeon B.G."/>
            <person name="de Wit P.J.G.M."/>
            <person name="Zhong S."/>
            <person name="Goodwin S.B."/>
            <person name="Grigoriev I.V."/>
        </authorList>
    </citation>
    <scope>NUCLEOTIDE SEQUENCE [LARGE SCALE GENOMIC DNA]</scope>
    <source>
        <strain evidence="2 3">UAMH 10762</strain>
    </source>
</reference>
<dbReference type="Proteomes" id="UP000011761">
    <property type="component" value="Unassembled WGS sequence"/>
</dbReference>
<sequence length="453" mass="48551">MDLVHGLPKLPLGSSASATHLDKQPKDDAFCVTADLLIPGSGEPLRNGFIVVEGSKITNVGSAEDLRSQYSHLPQHNVKVLMPGMWDCHIHFIGANKVSWDGLLEGYKNEALTGARVAIDLMRLLDAGFTSVREMGGYGLQLNQAVQDGSIAGPNIYSANSIISPTGGHADLHPLPKPWYDDMCSHGSKFVTADGVAECLKAVRMQLRAGANVIKICGSGGVGSELDNPVDQEFSEEELLAMVQEATRAQRYVGAHCHGKPGIMACLKAGVKTIEHGSYLDAEAADLMKEKDAILVATRWIVETGLQSKDWFSPRGYAKLEVVAKAQWQAMQLAVRKGVKCAIGTDNTGTLAPNNPLSKLVRQGTNAKELYYHVKAGMTPLQAIEAATANGPLTLGPQAPKAGQLKQGYDADFIALDENPLNDIRVLIGPSHVTHVWKGGKCYKSPGRPVSSF</sequence>
<dbReference type="EMBL" id="KB445563">
    <property type="protein sequence ID" value="EMC91666.1"/>
    <property type="molecule type" value="Genomic_DNA"/>
</dbReference>
<dbReference type="CDD" id="cd01299">
    <property type="entry name" value="Met_dep_hydrolase_A"/>
    <property type="match status" value="1"/>
</dbReference>
<dbReference type="OrthoDB" id="194468at2759"/>
<dbReference type="Gene3D" id="2.30.40.10">
    <property type="entry name" value="Urease, subunit C, domain 1"/>
    <property type="match status" value="1"/>
</dbReference>
<evidence type="ECO:0000313" key="3">
    <source>
        <dbReference type="Proteomes" id="UP000011761"/>
    </source>
</evidence>
<organism evidence="2 3">
    <name type="scientific">Baudoinia panamericana (strain UAMH 10762)</name>
    <name type="common">Angels' share fungus</name>
    <name type="synonym">Baudoinia compniacensis (strain UAMH 10762)</name>
    <dbReference type="NCBI Taxonomy" id="717646"/>
    <lineage>
        <taxon>Eukaryota</taxon>
        <taxon>Fungi</taxon>
        <taxon>Dikarya</taxon>
        <taxon>Ascomycota</taxon>
        <taxon>Pezizomycotina</taxon>
        <taxon>Dothideomycetes</taxon>
        <taxon>Dothideomycetidae</taxon>
        <taxon>Mycosphaerellales</taxon>
        <taxon>Teratosphaeriaceae</taxon>
        <taxon>Baudoinia</taxon>
    </lineage>
</organism>
<dbReference type="InterPro" id="IPR051781">
    <property type="entry name" value="Metallo-dep_Hydrolase"/>
</dbReference>